<feature type="domain" description="Luciferase-like" evidence="7">
    <location>
        <begin position="32"/>
        <end position="392"/>
    </location>
</feature>
<dbReference type="SUPFAM" id="SSF51679">
    <property type="entry name" value="Bacterial luciferase-like"/>
    <property type="match status" value="1"/>
</dbReference>
<dbReference type="NCBIfam" id="TIGR03860">
    <property type="entry name" value="FMN_nitrolo"/>
    <property type="match status" value="1"/>
</dbReference>
<protein>
    <submittedName>
        <fullName evidence="8">FMNH2-dependent monooxygenase</fullName>
    </submittedName>
</protein>
<keyword evidence="3" id="KW-0560">Oxidoreductase</keyword>
<dbReference type="EMBL" id="AQQR01000003">
    <property type="protein sequence ID" value="OWU74938.1"/>
    <property type="molecule type" value="Genomic_DNA"/>
</dbReference>
<feature type="binding site" evidence="6">
    <location>
        <position position="156"/>
    </location>
    <ligand>
        <name>FMN</name>
        <dbReference type="ChEBI" id="CHEBI:58210"/>
    </ligand>
</feature>
<dbReference type="GO" id="GO:0016705">
    <property type="term" value="F:oxidoreductase activity, acting on paired donors, with incorporation or reduction of molecular oxygen"/>
    <property type="evidence" value="ECO:0007669"/>
    <property type="project" value="InterPro"/>
</dbReference>
<dbReference type="InterPro" id="IPR016215">
    <property type="entry name" value="NTA_MOA"/>
</dbReference>
<feature type="binding site" evidence="6">
    <location>
        <position position="152"/>
    </location>
    <ligand>
        <name>FMN</name>
        <dbReference type="ChEBI" id="CHEBI:58210"/>
    </ligand>
</feature>
<dbReference type="PIRSF" id="PIRSF000337">
    <property type="entry name" value="NTA_MOA"/>
    <property type="match status" value="1"/>
</dbReference>
<dbReference type="RefSeq" id="WP_088649758.1">
    <property type="nucleotide sequence ID" value="NZ_AQQR01000003.1"/>
</dbReference>
<keyword evidence="1 6" id="KW-0285">Flavoprotein</keyword>
<feature type="binding site" evidence="6">
    <location>
        <position position="102"/>
    </location>
    <ligand>
        <name>FMN</name>
        <dbReference type="ChEBI" id="CHEBI:58210"/>
    </ligand>
</feature>
<evidence type="ECO:0000256" key="1">
    <source>
        <dbReference type="ARBA" id="ARBA00022630"/>
    </source>
</evidence>
<gene>
    <name evidence="8" type="ORF">ATO3_10300</name>
</gene>
<dbReference type="PANTHER" id="PTHR30011">
    <property type="entry name" value="ALKANESULFONATE MONOOXYGENASE-RELATED"/>
    <property type="match status" value="1"/>
</dbReference>
<evidence type="ECO:0000313" key="8">
    <source>
        <dbReference type="EMBL" id="OWU74938.1"/>
    </source>
</evidence>
<name>A0A225NL78_9RHOB</name>
<dbReference type="Proteomes" id="UP000215377">
    <property type="component" value="Unassembled WGS sequence"/>
</dbReference>
<proteinExistence type="inferred from homology"/>
<dbReference type="InterPro" id="IPR011251">
    <property type="entry name" value="Luciferase-like_dom"/>
</dbReference>
<comment type="caution">
    <text evidence="8">The sequence shown here is derived from an EMBL/GenBank/DDBJ whole genome shotgun (WGS) entry which is preliminary data.</text>
</comment>
<reference evidence="8 9" key="1">
    <citation type="submission" date="2013-04" db="EMBL/GenBank/DDBJ databases">
        <title>Oceanicola sp. 22II1-22F33 Genome Sequencing.</title>
        <authorList>
            <person name="Lai Q."/>
            <person name="Li G."/>
            <person name="Shao Z."/>
        </authorList>
    </citation>
    <scope>NUCLEOTIDE SEQUENCE [LARGE SCALE GENOMIC DNA]</scope>
    <source>
        <strain evidence="8 9">22II1-22F33</strain>
    </source>
</reference>
<evidence type="ECO:0000313" key="9">
    <source>
        <dbReference type="Proteomes" id="UP000215377"/>
    </source>
</evidence>
<keyword evidence="9" id="KW-1185">Reference proteome</keyword>
<evidence type="ECO:0000256" key="5">
    <source>
        <dbReference type="ARBA" id="ARBA00033748"/>
    </source>
</evidence>
<keyword evidence="2 6" id="KW-0288">FMN</keyword>
<dbReference type="Gene3D" id="3.20.20.30">
    <property type="entry name" value="Luciferase-like domain"/>
    <property type="match status" value="1"/>
</dbReference>
<dbReference type="InterPro" id="IPR036661">
    <property type="entry name" value="Luciferase-like_sf"/>
</dbReference>
<dbReference type="InterPro" id="IPR051260">
    <property type="entry name" value="Diverse_substr_monoxygenases"/>
</dbReference>
<feature type="binding site" evidence="6">
    <location>
        <position position="231"/>
    </location>
    <ligand>
        <name>FMN</name>
        <dbReference type="ChEBI" id="CHEBI:58210"/>
    </ligand>
</feature>
<keyword evidence="4 8" id="KW-0503">Monooxygenase</keyword>
<evidence type="ECO:0000256" key="2">
    <source>
        <dbReference type="ARBA" id="ARBA00022643"/>
    </source>
</evidence>
<comment type="similarity">
    <text evidence="5">Belongs to the NtaA/SnaA/DszA monooxygenase family.</text>
</comment>
<feature type="binding site" evidence="6">
    <location>
        <position position="56"/>
    </location>
    <ligand>
        <name>FMN</name>
        <dbReference type="ChEBI" id="CHEBI:58210"/>
    </ligand>
</feature>
<dbReference type="GO" id="GO:0004497">
    <property type="term" value="F:monooxygenase activity"/>
    <property type="evidence" value="ECO:0007669"/>
    <property type="project" value="UniProtKB-KW"/>
</dbReference>
<dbReference type="Pfam" id="PF00296">
    <property type="entry name" value="Bac_luciferase"/>
    <property type="match status" value="1"/>
</dbReference>
<evidence type="ECO:0000256" key="4">
    <source>
        <dbReference type="ARBA" id="ARBA00023033"/>
    </source>
</evidence>
<dbReference type="PANTHER" id="PTHR30011:SF16">
    <property type="entry name" value="C2H2 FINGER DOMAIN TRANSCRIPTION FACTOR (EUROFUNG)-RELATED"/>
    <property type="match status" value="1"/>
</dbReference>
<organism evidence="8 9">
    <name type="scientific">Marinibacterium profundimaris</name>
    <dbReference type="NCBI Taxonomy" id="1679460"/>
    <lineage>
        <taxon>Bacteria</taxon>
        <taxon>Pseudomonadati</taxon>
        <taxon>Pseudomonadota</taxon>
        <taxon>Alphaproteobacteria</taxon>
        <taxon>Rhodobacterales</taxon>
        <taxon>Paracoccaceae</taxon>
        <taxon>Marinibacterium</taxon>
    </lineage>
</organism>
<dbReference type="AlphaFoldDB" id="A0A225NL78"/>
<evidence type="ECO:0000259" key="7">
    <source>
        <dbReference type="Pfam" id="PF00296"/>
    </source>
</evidence>
<evidence type="ECO:0000256" key="6">
    <source>
        <dbReference type="PIRSR" id="PIRSR000337-1"/>
    </source>
</evidence>
<evidence type="ECO:0000256" key="3">
    <source>
        <dbReference type="ARBA" id="ARBA00023002"/>
    </source>
</evidence>
<accession>A0A225NL78</accession>
<sequence>MPQPFHLSYFLQGSSVHAWGSPFIGTIGQDWQSASFFRDLAQGLERACFDYLLIEDSIYVGENWQNSRDLFLKTGLCIPRQEPSVVATLLAASTSRLGIVPTLSTFAYHPYLTARITGSLDQISGGRAGWNMVTGSSDFAAQNFGMQAMPEHDKRYEMAEEYVEIVKGLWGSWAPGAQVGGLEPGEESGQLFDPSKVNTIDFEGEYYASRGPLNSGPTVQDRPVIAQAGGSKMGIRFAARHADTIVAAPDGAENMRAYREQVRAQMVENGRDPDSCKVLFLVSPIVEETEEMARWKSEQRRVEAEQNMDVRLARLGWTINIDFSEFDLDQPVGELTTNGHQTTLKQFLEAAGQNTLREAVLERATKGYGVDLVGTPDSVAAQMEEAMEVAGGDGFLIALGDLSRRSLATITDGLVPALQRRGLVRKKYEHEMLRDNLLAF</sequence>
<dbReference type="OrthoDB" id="9779442at2"/>